<dbReference type="InterPro" id="IPR036812">
    <property type="entry name" value="NAD(P)_OxRdtase_dom_sf"/>
</dbReference>
<evidence type="ECO:0000259" key="7">
    <source>
        <dbReference type="Pfam" id="PF00248"/>
    </source>
</evidence>
<feature type="active site" description="Proton donor" evidence="4">
    <location>
        <position position="69"/>
    </location>
</feature>
<dbReference type="InterPro" id="IPR023210">
    <property type="entry name" value="NADP_OxRdtase_dom"/>
</dbReference>
<sequence length="289" mass="31068">MASFMHMVQFGLAAGASIPTREIVPGVHMPYASIGTWTSGTTGETENATDIVTKWLELGHRGIDTALIYNDQAEIGRVIASSGLAREDLFITSKIPVCEPLTAGSAVESDLHKLNVSYIDLMLIHSAIGFPGMCAATWKVLEGYVATGQLRAIGVSNYNADQLQDILDSATVPVAVNQIEYNPFSHDENVISFCHQRNITVEAWSPLGGGSGGKTVFSDSTIQSIASSHGVSAAQVGLRWIVQRGDMYTVLSSNQDHQANDADVWSFSLNDEEMQSITEVQNAPSHLVV</sequence>
<accession>A0A7S1FF45</accession>
<evidence type="ECO:0000256" key="5">
    <source>
        <dbReference type="PIRSR" id="PIRSR000097-2"/>
    </source>
</evidence>
<dbReference type="PANTHER" id="PTHR43827:SF3">
    <property type="entry name" value="NADP-DEPENDENT OXIDOREDUCTASE DOMAIN-CONTAINING PROTEIN"/>
    <property type="match status" value="1"/>
</dbReference>
<dbReference type="PANTHER" id="PTHR43827">
    <property type="entry name" value="2,5-DIKETO-D-GLUCONIC ACID REDUCTASE"/>
    <property type="match status" value="1"/>
</dbReference>
<evidence type="ECO:0000256" key="3">
    <source>
        <dbReference type="ARBA" id="ARBA00023002"/>
    </source>
</evidence>
<dbReference type="AlphaFoldDB" id="A0A7S1FF45"/>
<dbReference type="PRINTS" id="PR00069">
    <property type="entry name" value="ALDKETRDTASE"/>
</dbReference>
<dbReference type="PIRSF" id="PIRSF000097">
    <property type="entry name" value="AKR"/>
    <property type="match status" value="1"/>
</dbReference>
<comment type="similarity">
    <text evidence="1">Belongs to the aldo/keto reductase family.</text>
</comment>
<evidence type="ECO:0000256" key="6">
    <source>
        <dbReference type="PIRSR" id="PIRSR000097-3"/>
    </source>
</evidence>
<dbReference type="Pfam" id="PF00248">
    <property type="entry name" value="Aldo_ket_red"/>
    <property type="match status" value="1"/>
</dbReference>
<organism evidence="8">
    <name type="scientific">Noctiluca scintillans</name>
    <name type="common">Sea sparkle</name>
    <name type="synonym">Red tide dinoflagellate</name>
    <dbReference type="NCBI Taxonomy" id="2966"/>
    <lineage>
        <taxon>Eukaryota</taxon>
        <taxon>Sar</taxon>
        <taxon>Alveolata</taxon>
        <taxon>Dinophyceae</taxon>
        <taxon>Noctilucales</taxon>
        <taxon>Noctilucaceae</taxon>
        <taxon>Noctiluca</taxon>
    </lineage>
</organism>
<dbReference type="InterPro" id="IPR020471">
    <property type="entry name" value="AKR"/>
</dbReference>
<reference evidence="8" key="1">
    <citation type="submission" date="2021-01" db="EMBL/GenBank/DDBJ databases">
        <authorList>
            <person name="Corre E."/>
            <person name="Pelletier E."/>
            <person name="Niang G."/>
            <person name="Scheremetjew M."/>
            <person name="Finn R."/>
            <person name="Kale V."/>
            <person name="Holt S."/>
            <person name="Cochrane G."/>
            <person name="Meng A."/>
            <person name="Brown T."/>
            <person name="Cohen L."/>
        </authorList>
    </citation>
    <scope>NUCLEOTIDE SEQUENCE</scope>
</reference>
<dbReference type="SUPFAM" id="SSF51430">
    <property type="entry name" value="NAD(P)-linked oxidoreductase"/>
    <property type="match status" value="1"/>
</dbReference>
<evidence type="ECO:0000313" key="8">
    <source>
        <dbReference type="EMBL" id="CAD8862126.1"/>
    </source>
</evidence>
<dbReference type="EMBL" id="HBFQ01051173">
    <property type="protein sequence ID" value="CAD8862126.1"/>
    <property type="molecule type" value="Transcribed_RNA"/>
</dbReference>
<gene>
    <name evidence="8" type="ORF">NSCI0253_LOCUS36481</name>
</gene>
<evidence type="ECO:0000256" key="4">
    <source>
        <dbReference type="PIRSR" id="PIRSR000097-1"/>
    </source>
</evidence>
<dbReference type="CDD" id="cd19071">
    <property type="entry name" value="AKR_AKR1-5-like"/>
    <property type="match status" value="1"/>
</dbReference>
<feature type="binding site" evidence="5">
    <location>
        <position position="125"/>
    </location>
    <ligand>
        <name>substrate</name>
    </ligand>
</feature>
<keyword evidence="2" id="KW-0521">NADP</keyword>
<feature type="domain" description="NADP-dependent oxidoreductase" evidence="7">
    <location>
        <begin position="34"/>
        <end position="280"/>
    </location>
</feature>
<proteinExistence type="inferred from homology"/>
<dbReference type="GO" id="GO:0016616">
    <property type="term" value="F:oxidoreductase activity, acting on the CH-OH group of donors, NAD or NADP as acceptor"/>
    <property type="evidence" value="ECO:0007669"/>
    <property type="project" value="UniProtKB-ARBA"/>
</dbReference>
<protein>
    <recommendedName>
        <fullName evidence="7">NADP-dependent oxidoreductase domain-containing protein</fullName>
    </recommendedName>
</protein>
<name>A0A7S1FF45_NOCSC</name>
<feature type="site" description="Lowers pKa of active site Tyr" evidence="6">
    <location>
        <position position="94"/>
    </location>
</feature>
<evidence type="ECO:0000256" key="1">
    <source>
        <dbReference type="ARBA" id="ARBA00007905"/>
    </source>
</evidence>
<keyword evidence="3" id="KW-0560">Oxidoreductase</keyword>
<dbReference type="Gene3D" id="3.20.20.100">
    <property type="entry name" value="NADP-dependent oxidoreductase domain"/>
    <property type="match status" value="1"/>
</dbReference>
<evidence type="ECO:0000256" key="2">
    <source>
        <dbReference type="ARBA" id="ARBA00022857"/>
    </source>
</evidence>